<evidence type="ECO:0000256" key="2">
    <source>
        <dbReference type="SAM" id="SignalP"/>
    </source>
</evidence>
<name>A0A4R8Q5D4_9PEZI</name>
<feature type="signal peptide" evidence="2">
    <location>
        <begin position="1"/>
        <end position="28"/>
    </location>
</feature>
<keyword evidence="1" id="KW-1133">Transmembrane helix</keyword>
<feature type="chain" id="PRO_5020755342" evidence="2">
    <location>
        <begin position="29"/>
        <end position="448"/>
    </location>
</feature>
<sequence length="448" mass="50031">MAGSHVQTSMSGILACLFGLLLAYAAQAGPDSGPGDRCPDFVARYAPMVWLHSEDQFMPSDLLAHVRHTTPNVDGKPIADLPALHLDNLELLNAYGDEVALTSNDDPLTYPAWIKGEMPDETGVIRNSTPCVVVLVEKSERDLDAFYFYFYSFNEGPNITQVLEPLDRLVKGPKAASGLHFGDHVGDWEHNMVRFRDGKPIGIYYSQHGGGAAFNWGDSKLSKADGRPVVYSALGSHANYASPGNQVHNAAVVDYCNAGRRWDPVKSAYFYRFDATAFTVRRIDPPENTSPVPPPSANLTSFFYFSGRWGDFQYPESDSRQETVPHFGLKRVESGPTGPRYKHLVRNGLKPDHSRKISWTEWAVNIYMAWYPCCLKGWRFWVSTGVIVVGISGVVLGIVLGVRRYKTRKYQRLQADDIALDDWVLEDDDLLSSSEDEEAGKGKRERRM</sequence>
<evidence type="ECO:0000313" key="3">
    <source>
        <dbReference type="EMBL" id="TDZ30385.1"/>
    </source>
</evidence>
<dbReference type="EMBL" id="QAPG01000133">
    <property type="protein sequence ID" value="TDZ30385.1"/>
    <property type="molecule type" value="Genomic_DNA"/>
</dbReference>
<reference evidence="3 4" key="1">
    <citation type="submission" date="2018-11" db="EMBL/GenBank/DDBJ databases">
        <title>Genome sequence and assembly of Colletotrichum spinosum.</title>
        <authorList>
            <person name="Gan P."/>
            <person name="Shirasu K."/>
        </authorList>
    </citation>
    <scope>NUCLEOTIDE SEQUENCE [LARGE SCALE GENOMIC DNA]</scope>
    <source>
        <strain evidence="3 4">CBS 515.97</strain>
    </source>
</reference>
<proteinExistence type="predicted"/>
<dbReference type="PANTHER" id="PTHR48174:SF5">
    <property type="entry name" value="VACUOLAR PROTEIN SORTING-ASSOCIATED PROTEIN 62"/>
    <property type="match status" value="1"/>
</dbReference>
<evidence type="ECO:0000313" key="4">
    <source>
        <dbReference type="Proteomes" id="UP000295083"/>
    </source>
</evidence>
<organism evidence="3 4">
    <name type="scientific">Colletotrichum spinosum</name>
    <dbReference type="NCBI Taxonomy" id="1347390"/>
    <lineage>
        <taxon>Eukaryota</taxon>
        <taxon>Fungi</taxon>
        <taxon>Dikarya</taxon>
        <taxon>Ascomycota</taxon>
        <taxon>Pezizomycotina</taxon>
        <taxon>Sordariomycetes</taxon>
        <taxon>Hypocreomycetidae</taxon>
        <taxon>Glomerellales</taxon>
        <taxon>Glomerellaceae</taxon>
        <taxon>Colletotrichum</taxon>
        <taxon>Colletotrichum orbiculare species complex</taxon>
    </lineage>
</organism>
<dbReference type="InterPro" id="IPR009291">
    <property type="entry name" value="Vps62"/>
</dbReference>
<feature type="transmembrane region" description="Helical" evidence="1">
    <location>
        <begin position="378"/>
        <end position="402"/>
    </location>
</feature>
<evidence type="ECO:0000256" key="1">
    <source>
        <dbReference type="SAM" id="Phobius"/>
    </source>
</evidence>
<protein>
    <submittedName>
        <fullName evidence="3">Putative vacuolar protein sorting-associated protein TDA6</fullName>
    </submittedName>
</protein>
<keyword evidence="4" id="KW-1185">Reference proteome</keyword>
<gene>
    <name evidence="3" type="primary">TDA6-1</name>
    <name evidence="3" type="ORF">C8035_v002913</name>
</gene>
<dbReference type="Pfam" id="PF06101">
    <property type="entry name" value="Vps62"/>
    <property type="match status" value="1"/>
</dbReference>
<keyword evidence="1" id="KW-0472">Membrane</keyword>
<keyword evidence="2" id="KW-0732">Signal</keyword>
<dbReference type="AlphaFoldDB" id="A0A4R8Q5D4"/>
<keyword evidence="1" id="KW-0812">Transmembrane</keyword>
<accession>A0A4R8Q5D4</accession>
<comment type="caution">
    <text evidence="3">The sequence shown here is derived from an EMBL/GenBank/DDBJ whole genome shotgun (WGS) entry which is preliminary data.</text>
</comment>
<dbReference type="Proteomes" id="UP000295083">
    <property type="component" value="Unassembled WGS sequence"/>
</dbReference>
<dbReference type="PANTHER" id="PTHR48174">
    <property type="entry name" value="DUF946 FAMILY PROTEIN"/>
    <property type="match status" value="1"/>
</dbReference>